<dbReference type="STRING" id="2060906.A0A0H1BUL5"/>
<feature type="domain" description="RZ-type" evidence="7">
    <location>
        <begin position="422"/>
        <end position="497"/>
    </location>
</feature>
<evidence type="ECO:0000256" key="2">
    <source>
        <dbReference type="ARBA" id="ARBA00022490"/>
    </source>
</evidence>
<dbReference type="GO" id="GO:0002376">
    <property type="term" value="P:immune system process"/>
    <property type="evidence" value="ECO:0007669"/>
    <property type="project" value="UniProtKB-KW"/>
</dbReference>
<protein>
    <recommendedName>
        <fullName evidence="7">RZ-type domain-containing protein</fullName>
    </recommendedName>
</protein>
<dbReference type="InterPro" id="IPR031248">
    <property type="entry name" value="RNF213"/>
</dbReference>
<evidence type="ECO:0000256" key="6">
    <source>
        <dbReference type="ARBA" id="ARBA00022859"/>
    </source>
</evidence>
<evidence type="ECO:0000256" key="1">
    <source>
        <dbReference type="ARBA" id="ARBA00004496"/>
    </source>
</evidence>
<dbReference type="GO" id="GO:0005737">
    <property type="term" value="C:cytoplasm"/>
    <property type="evidence" value="ECO:0007669"/>
    <property type="project" value="UniProtKB-SubCell"/>
</dbReference>
<evidence type="ECO:0000256" key="5">
    <source>
        <dbReference type="ARBA" id="ARBA00022833"/>
    </source>
</evidence>
<evidence type="ECO:0000256" key="3">
    <source>
        <dbReference type="ARBA" id="ARBA00022723"/>
    </source>
</evidence>
<proteinExistence type="predicted"/>
<dbReference type="GO" id="GO:0016887">
    <property type="term" value="F:ATP hydrolysis activity"/>
    <property type="evidence" value="ECO:0007669"/>
    <property type="project" value="InterPro"/>
</dbReference>
<dbReference type="InterPro" id="IPR046439">
    <property type="entry name" value="ZF_RZ_dom"/>
</dbReference>
<keyword evidence="6" id="KW-0391">Immunity</keyword>
<dbReference type="AlphaFoldDB" id="A0A0H1BUL5"/>
<dbReference type="EMBL" id="LDEV01000710">
    <property type="protein sequence ID" value="KLJ12751.1"/>
    <property type="molecule type" value="Genomic_DNA"/>
</dbReference>
<dbReference type="GO" id="GO:0008270">
    <property type="term" value="F:zinc ion binding"/>
    <property type="evidence" value="ECO:0007669"/>
    <property type="project" value="UniProtKB-KW"/>
</dbReference>
<dbReference type="PANTHER" id="PTHR22605:SF16">
    <property type="entry name" value="E3 UBIQUITIN-PROTEIN LIGASE RNF213"/>
    <property type="match status" value="1"/>
</dbReference>
<keyword evidence="4" id="KW-0863">Zinc-finger</keyword>
<keyword evidence="9" id="KW-1185">Reference proteome</keyword>
<sequence length="503" mass="56200">MGLNVRHAINHARFVAAIQNAANLATNPVLLALRRNASQAAHMRSVRCHARRHVIGYRAIGGARRRSAAAINCGSEDIKSMCVDFLEMKEYREITLDDEPCIFPDCGHFLTVSSMDGQVNIATHYELDENGLPVKIRGASEPFSMDASGISVCATCRGSLRSISRYGRIAEYIALADRLLTEQEKLEQAPGIRIAQPARQENIRSRPGSRLRQLHTLREVAGTERYDSTIKVWRMINSYARQVRKEEQPFQRVADLVKYANLRHRTEREFQYDKAIIQVKGHLLAMALLLKCDIIVLSDFISWYKDAAPIQTEIKIDLSAHLLDSANLIDLARNTMHPKEEVQGHVFAAHLYGCSLFFGSSTRSQTPSTDGATDTSDRLRETGLNHLAQAREILEKYPSTALLKDEIDAAENMLNGYVYHQVTAEELRVVYKAMSGEFGGTGHWYTCQNGHPFTIGECGMPMEQARCPECAAPIGGQNHQAVEGVRHAMEIEEVAGQVNRLTL</sequence>
<organism evidence="8 9">
    <name type="scientific">Blastomyces silverae</name>
    <dbReference type="NCBI Taxonomy" id="2060906"/>
    <lineage>
        <taxon>Eukaryota</taxon>
        <taxon>Fungi</taxon>
        <taxon>Dikarya</taxon>
        <taxon>Ascomycota</taxon>
        <taxon>Pezizomycotina</taxon>
        <taxon>Eurotiomycetes</taxon>
        <taxon>Eurotiomycetidae</taxon>
        <taxon>Onygenales</taxon>
        <taxon>Ajellomycetaceae</taxon>
        <taxon>Blastomyces</taxon>
    </lineage>
</organism>
<dbReference type="GO" id="GO:0004842">
    <property type="term" value="F:ubiquitin-protein transferase activity"/>
    <property type="evidence" value="ECO:0007669"/>
    <property type="project" value="InterPro"/>
</dbReference>
<dbReference type="PROSITE" id="PS51981">
    <property type="entry name" value="ZF_RZ"/>
    <property type="match status" value="1"/>
</dbReference>
<accession>A0A0H1BUL5</accession>
<comment type="caution">
    <text evidence="8">The sequence shown here is derived from an EMBL/GenBank/DDBJ whole genome shotgun (WGS) entry which is preliminary data.</text>
</comment>
<dbReference type="PANTHER" id="PTHR22605">
    <property type="entry name" value="RZ-TYPE DOMAIN-CONTAINING PROTEIN"/>
    <property type="match status" value="1"/>
</dbReference>
<dbReference type="Pfam" id="PF20173">
    <property type="entry name" value="ZnF_RZ-type"/>
    <property type="match status" value="1"/>
</dbReference>
<evidence type="ECO:0000259" key="7">
    <source>
        <dbReference type="PROSITE" id="PS51981"/>
    </source>
</evidence>
<keyword evidence="2" id="KW-0963">Cytoplasm</keyword>
<keyword evidence="3" id="KW-0479">Metal-binding</keyword>
<dbReference type="Proteomes" id="UP000053573">
    <property type="component" value="Unassembled WGS sequence"/>
</dbReference>
<name>A0A0H1BUL5_9EURO</name>
<gene>
    <name evidence="8" type="ORF">EMPG_12258</name>
</gene>
<evidence type="ECO:0000313" key="8">
    <source>
        <dbReference type="EMBL" id="KLJ12751.1"/>
    </source>
</evidence>
<evidence type="ECO:0000313" key="9">
    <source>
        <dbReference type="Proteomes" id="UP000053573"/>
    </source>
</evidence>
<evidence type="ECO:0000256" key="4">
    <source>
        <dbReference type="ARBA" id="ARBA00022771"/>
    </source>
</evidence>
<comment type="subcellular location">
    <subcellularLocation>
        <location evidence="1">Cytoplasm</location>
    </subcellularLocation>
</comment>
<dbReference type="OrthoDB" id="2423195at2759"/>
<keyword evidence="5" id="KW-0862">Zinc</keyword>
<reference evidence="9" key="1">
    <citation type="journal article" date="2015" name="PLoS Genet.">
        <title>The dynamic genome and transcriptome of the human fungal pathogen Blastomyces and close relative Emmonsia.</title>
        <authorList>
            <person name="Munoz J.F."/>
            <person name="Gauthier G.M."/>
            <person name="Desjardins C.A."/>
            <person name="Gallo J.E."/>
            <person name="Holder J."/>
            <person name="Sullivan T.D."/>
            <person name="Marty A.J."/>
            <person name="Carmen J.C."/>
            <person name="Chen Z."/>
            <person name="Ding L."/>
            <person name="Gujja S."/>
            <person name="Magrini V."/>
            <person name="Misas E."/>
            <person name="Mitreva M."/>
            <person name="Priest M."/>
            <person name="Saif S."/>
            <person name="Whiston E.A."/>
            <person name="Young S."/>
            <person name="Zeng Q."/>
            <person name="Goldman W.E."/>
            <person name="Mardis E.R."/>
            <person name="Taylor J.W."/>
            <person name="McEwen J.G."/>
            <person name="Clay O.K."/>
            <person name="Klein B.S."/>
            <person name="Cuomo C.A."/>
        </authorList>
    </citation>
    <scope>NUCLEOTIDE SEQUENCE [LARGE SCALE GENOMIC DNA]</scope>
    <source>
        <strain evidence="9">UAMH 139</strain>
    </source>
</reference>